<sequence length="163" mass="17503">MPAIFILMALRPTVGDVCTICSFQGPCRPTSIPGAKGVDGLGRLAAVHVPSLHSRQPLSCLAKQLASGGECQRAVPSYEEPRRQRPRNAARKRASWLANGAISCCSLDSASPPCARRRHSWLSSTSVPSSQTPGPRGDRRVSEQRAADVGRSWRCRLPGGLFT</sequence>
<evidence type="ECO:0008006" key="5">
    <source>
        <dbReference type="Google" id="ProtNLM"/>
    </source>
</evidence>
<feature type="signal peptide" evidence="2">
    <location>
        <begin position="1"/>
        <end position="15"/>
    </location>
</feature>
<evidence type="ECO:0000313" key="4">
    <source>
        <dbReference type="Proteomes" id="UP001363622"/>
    </source>
</evidence>
<feature type="compositionally biased region" description="Basic and acidic residues" evidence="1">
    <location>
        <begin position="136"/>
        <end position="145"/>
    </location>
</feature>
<organism evidence="3 4">
    <name type="scientific">Phyllosticta citriasiana</name>
    <dbReference type="NCBI Taxonomy" id="595635"/>
    <lineage>
        <taxon>Eukaryota</taxon>
        <taxon>Fungi</taxon>
        <taxon>Dikarya</taxon>
        <taxon>Ascomycota</taxon>
        <taxon>Pezizomycotina</taxon>
        <taxon>Dothideomycetes</taxon>
        <taxon>Dothideomycetes incertae sedis</taxon>
        <taxon>Botryosphaeriales</taxon>
        <taxon>Phyllostictaceae</taxon>
        <taxon>Phyllosticta</taxon>
    </lineage>
</organism>
<evidence type="ECO:0000256" key="2">
    <source>
        <dbReference type="SAM" id="SignalP"/>
    </source>
</evidence>
<proteinExistence type="predicted"/>
<reference evidence="3 4" key="1">
    <citation type="submission" date="2024-04" db="EMBL/GenBank/DDBJ databases">
        <title>Phyllosticta paracitricarpa is synonymous to the EU quarantine fungus P. citricarpa based on phylogenomic analyses.</title>
        <authorList>
            <consortium name="Lawrence Berkeley National Laboratory"/>
            <person name="Van Ingen-Buijs V.A."/>
            <person name="Van Westerhoven A.C."/>
            <person name="Haridas S."/>
            <person name="Skiadas P."/>
            <person name="Martin F."/>
            <person name="Groenewald J.Z."/>
            <person name="Crous P.W."/>
            <person name="Seidl M.F."/>
        </authorList>
    </citation>
    <scope>NUCLEOTIDE SEQUENCE [LARGE SCALE GENOMIC DNA]</scope>
    <source>
        <strain evidence="3 4">CBS 123371</strain>
    </source>
</reference>
<feature type="non-terminal residue" evidence="3">
    <location>
        <position position="163"/>
    </location>
</feature>
<evidence type="ECO:0000313" key="3">
    <source>
        <dbReference type="EMBL" id="KAK7517693.1"/>
    </source>
</evidence>
<name>A0ABR1KMH7_9PEZI</name>
<feature type="compositionally biased region" description="Polar residues" evidence="1">
    <location>
        <begin position="121"/>
        <end position="133"/>
    </location>
</feature>
<feature type="chain" id="PRO_5046931790" description="Secreted protein" evidence="2">
    <location>
        <begin position="16"/>
        <end position="163"/>
    </location>
</feature>
<keyword evidence="4" id="KW-1185">Reference proteome</keyword>
<keyword evidence="2" id="KW-0732">Signal</keyword>
<gene>
    <name evidence="3" type="ORF">IWZ03DRAFT_376801</name>
</gene>
<evidence type="ECO:0000256" key="1">
    <source>
        <dbReference type="SAM" id="MobiDB-lite"/>
    </source>
</evidence>
<dbReference type="EMBL" id="JBBPHU010000005">
    <property type="protein sequence ID" value="KAK7517693.1"/>
    <property type="molecule type" value="Genomic_DNA"/>
</dbReference>
<dbReference type="Proteomes" id="UP001363622">
    <property type="component" value="Unassembled WGS sequence"/>
</dbReference>
<feature type="region of interest" description="Disordered" evidence="1">
    <location>
        <begin position="121"/>
        <end position="145"/>
    </location>
</feature>
<accession>A0ABR1KMH7</accession>
<protein>
    <recommendedName>
        <fullName evidence="5">Secreted protein</fullName>
    </recommendedName>
</protein>
<comment type="caution">
    <text evidence="3">The sequence shown here is derived from an EMBL/GenBank/DDBJ whole genome shotgun (WGS) entry which is preliminary data.</text>
</comment>